<dbReference type="CDD" id="cd07989">
    <property type="entry name" value="LPLAT_AGPAT-like"/>
    <property type="match status" value="1"/>
</dbReference>
<feature type="domain" description="Phospholipid/glycerol acyltransferase" evidence="5">
    <location>
        <begin position="75"/>
        <end position="190"/>
    </location>
</feature>
<dbReference type="InterPro" id="IPR002123">
    <property type="entry name" value="Plipid/glycerol_acylTrfase"/>
</dbReference>
<dbReference type="SUPFAM" id="SSF69593">
    <property type="entry name" value="Glycerol-3-phosphate (1)-acyltransferase"/>
    <property type="match status" value="1"/>
</dbReference>
<gene>
    <name evidence="6" type="ORF">Loak_0420</name>
</gene>
<evidence type="ECO:0000313" key="7">
    <source>
        <dbReference type="Proteomes" id="UP000054858"/>
    </source>
</evidence>
<accession>A0A0W0XH27</accession>
<dbReference type="PATRIC" id="fig|29423.5.peg.435"/>
<dbReference type="Pfam" id="PF01553">
    <property type="entry name" value="Acyltransferase"/>
    <property type="match status" value="1"/>
</dbReference>
<dbReference type="PANTHER" id="PTHR10434:SF11">
    <property type="entry name" value="1-ACYL-SN-GLYCEROL-3-PHOSPHATE ACYLTRANSFERASE"/>
    <property type="match status" value="1"/>
</dbReference>
<feature type="chain" id="PRO_5006916501" evidence="4">
    <location>
        <begin position="21"/>
        <end position="246"/>
    </location>
</feature>
<keyword evidence="4" id="KW-0732">Signal</keyword>
<evidence type="ECO:0000256" key="3">
    <source>
        <dbReference type="ARBA" id="ARBA00023315"/>
    </source>
</evidence>
<dbReference type="PANTHER" id="PTHR10434">
    <property type="entry name" value="1-ACYL-SN-GLYCEROL-3-PHOSPHATE ACYLTRANSFERASE"/>
    <property type="match status" value="1"/>
</dbReference>
<reference evidence="6 7" key="1">
    <citation type="submission" date="2015-11" db="EMBL/GenBank/DDBJ databases">
        <title>Genomic analysis of 38 Legionella species identifies large and diverse effector repertoires.</title>
        <authorList>
            <person name="Burstein D."/>
            <person name="Amaro F."/>
            <person name="Zusman T."/>
            <person name="Lifshitz Z."/>
            <person name="Cohen O."/>
            <person name="Gilbert J.A."/>
            <person name="Pupko T."/>
            <person name="Shuman H.A."/>
            <person name="Segal G."/>
        </authorList>
    </citation>
    <scope>NUCLEOTIDE SEQUENCE [LARGE SCALE GENOMIC DNA]</scope>
    <source>
        <strain evidence="6 7">Oak Ridge-10</strain>
    </source>
</reference>
<keyword evidence="3 6" id="KW-0012">Acyltransferase</keyword>
<evidence type="ECO:0000259" key="5">
    <source>
        <dbReference type="SMART" id="SM00563"/>
    </source>
</evidence>
<evidence type="ECO:0000256" key="2">
    <source>
        <dbReference type="ARBA" id="ARBA00022679"/>
    </source>
</evidence>
<name>A0A0W0XH27_9GAMM</name>
<dbReference type="EMBL" id="LNYP01000006">
    <property type="protein sequence ID" value="KTD43870.1"/>
    <property type="molecule type" value="Genomic_DNA"/>
</dbReference>
<dbReference type="Proteomes" id="UP000054858">
    <property type="component" value="Unassembled WGS sequence"/>
</dbReference>
<evidence type="ECO:0000256" key="4">
    <source>
        <dbReference type="SAM" id="SignalP"/>
    </source>
</evidence>
<feature type="signal peptide" evidence="4">
    <location>
        <begin position="1"/>
        <end position="20"/>
    </location>
</feature>
<dbReference type="RefSeq" id="WP_025384997.1">
    <property type="nucleotide sequence ID" value="NZ_LCUA01000006.1"/>
</dbReference>
<comment type="caution">
    <text evidence="6">The sequence shown here is derived from an EMBL/GenBank/DDBJ whole genome shotgun (WGS) entry which is preliminary data.</text>
</comment>
<dbReference type="SMART" id="SM00563">
    <property type="entry name" value="PlsC"/>
    <property type="match status" value="1"/>
</dbReference>
<evidence type="ECO:0000256" key="1">
    <source>
        <dbReference type="ARBA" id="ARBA00005189"/>
    </source>
</evidence>
<sequence length="246" mass="27711">MKASKLRTLWIMILSAFYTANVCGHAALKHFLGNINREWVDKTIQHWVAKILGLIDVKFKLVNPHQVQPQAGQPTIIMCNHSSLYDIPLSLKAFPNHSIRMLSKKELSKIPIMGKGMQAAEFPFIDRQNRRQAIQDLQAVRKLLESGIVMWIAPEGTRSKDGKLKAFKKGGFITAIEAKAVIIPIGIRGAYDILPARTYQFNIHRTAEVHVGKAIDASKYTLDNKEALINEVHETIKNLIEEPNNV</sequence>
<protein>
    <submittedName>
        <fullName evidence="6">1-acyl-sn-glycerol-3-phosphate acyltransferase</fullName>
    </submittedName>
</protein>
<dbReference type="AlphaFoldDB" id="A0A0W0XH27"/>
<organism evidence="6 7">
    <name type="scientific">Legionella oakridgensis</name>
    <dbReference type="NCBI Taxonomy" id="29423"/>
    <lineage>
        <taxon>Bacteria</taxon>
        <taxon>Pseudomonadati</taxon>
        <taxon>Pseudomonadota</taxon>
        <taxon>Gammaproteobacteria</taxon>
        <taxon>Legionellales</taxon>
        <taxon>Legionellaceae</taxon>
        <taxon>Legionella</taxon>
    </lineage>
</organism>
<dbReference type="GO" id="GO:0006654">
    <property type="term" value="P:phosphatidic acid biosynthetic process"/>
    <property type="evidence" value="ECO:0007669"/>
    <property type="project" value="TreeGrafter"/>
</dbReference>
<dbReference type="GO" id="GO:0003841">
    <property type="term" value="F:1-acylglycerol-3-phosphate O-acyltransferase activity"/>
    <property type="evidence" value="ECO:0007669"/>
    <property type="project" value="TreeGrafter"/>
</dbReference>
<comment type="pathway">
    <text evidence="1">Lipid metabolism.</text>
</comment>
<evidence type="ECO:0000313" key="6">
    <source>
        <dbReference type="EMBL" id="KTD43870.1"/>
    </source>
</evidence>
<keyword evidence="2 6" id="KW-0808">Transferase</keyword>
<proteinExistence type="predicted"/>